<comment type="caution">
    <text evidence="1">The sequence shown here is derived from an EMBL/GenBank/DDBJ whole genome shotgun (WGS) entry which is preliminary data.</text>
</comment>
<sequence>MRGAWLTLIVSVGLAAPPPKPLPHAPPVPKPKTAPAQQCVVGQPPPGYDCQGNPVYVANPIFWPVATEWTPRLYANVPTLTQSGQAFEKGTLLGGIQPAHSVLTYTLYQINLNLLMQGNGGCCRVLSDSVTTGFSIRAHLQQGLCFVLTSAPGGMTMAEMYHALGDPIIQNGVITPTATEPYGSGAGGTPSGPGCAYPPPLTSPADVAAAYTDIFVG</sequence>
<accession>A0A7V8SXD2</accession>
<name>A0A7V8SXD2_9BACT</name>
<reference evidence="1" key="1">
    <citation type="submission" date="2020-06" db="EMBL/GenBank/DDBJ databases">
        <title>Legume-microbial interactions unlock mineral nutrients during tropical forest succession.</title>
        <authorList>
            <person name="Epihov D.Z."/>
        </authorList>
    </citation>
    <scope>NUCLEOTIDE SEQUENCE [LARGE SCALE GENOMIC DNA]</scope>
    <source>
        <strain evidence="1">Pan2503</strain>
    </source>
</reference>
<evidence type="ECO:0000313" key="1">
    <source>
        <dbReference type="EMBL" id="MBA0085592.1"/>
    </source>
</evidence>
<gene>
    <name evidence="1" type="ORF">HRJ53_11405</name>
</gene>
<evidence type="ECO:0000313" key="2">
    <source>
        <dbReference type="Proteomes" id="UP000567293"/>
    </source>
</evidence>
<organism evidence="1 2">
    <name type="scientific">Candidatus Acidiferrum panamense</name>
    <dbReference type="NCBI Taxonomy" id="2741543"/>
    <lineage>
        <taxon>Bacteria</taxon>
        <taxon>Pseudomonadati</taxon>
        <taxon>Acidobacteriota</taxon>
        <taxon>Terriglobia</taxon>
        <taxon>Candidatus Acidiferrales</taxon>
        <taxon>Candidatus Acidiferrum</taxon>
    </lineage>
</organism>
<protein>
    <submittedName>
        <fullName evidence="1">Uncharacterized protein</fullName>
    </submittedName>
</protein>
<dbReference type="AlphaFoldDB" id="A0A7V8SXD2"/>
<keyword evidence="2" id="KW-1185">Reference proteome</keyword>
<dbReference type="Proteomes" id="UP000567293">
    <property type="component" value="Unassembled WGS sequence"/>
</dbReference>
<proteinExistence type="predicted"/>
<dbReference type="EMBL" id="JACDQQ010001109">
    <property type="protein sequence ID" value="MBA0085592.1"/>
    <property type="molecule type" value="Genomic_DNA"/>
</dbReference>